<gene>
    <name evidence="2" type="ORF">CRT60_01065</name>
</gene>
<reference evidence="3" key="1">
    <citation type="submission" date="2017-10" db="EMBL/GenBank/DDBJ databases">
        <authorList>
            <person name="Kravchenko I.K."/>
            <person name="Grouzdev D.S."/>
        </authorList>
    </citation>
    <scope>NUCLEOTIDE SEQUENCE [LARGE SCALE GENOMIC DNA]</scope>
    <source>
        <strain evidence="3">B2</strain>
    </source>
</reference>
<sequence length="79" mass="8458">MATNTARTGSNSRSAQRPLVAARKPRPKTIVIDSIEEVEAAAVERRLAAKVAAANRSIGLVEITDLNDDDTYKMLFGGS</sequence>
<feature type="region of interest" description="Disordered" evidence="1">
    <location>
        <begin position="1"/>
        <end position="22"/>
    </location>
</feature>
<evidence type="ECO:0000256" key="1">
    <source>
        <dbReference type="SAM" id="MobiDB-lite"/>
    </source>
</evidence>
<comment type="caution">
    <text evidence="2">The sequence shown here is derived from an EMBL/GenBank/DDBJ whole genome shotgun (WGS) entry which is preliminary data.</text>
</comment>
<accession>A0A2B8BPA5</accession>
<evidence type="ECO:0000313" key="3">
    <source>
        <dbReference type="Proteomes" id="UP000225379"/>
    </source>
</evidence>
<dbReference type="AlphaFoldDB" id="A0A2B8BPA5"/>
<dbReference type="Proteomes" id="UP000225379">
    <property type="component" value="Unassembled WGS sequence"/>
</dbReference>
<proteinExistence type="predicted"/>
<dbReference type="RefSeq" id="WP_098734604.1">
    <property type="nucleotide sequence ID" value="NZ_PDKW01000036.1"/>
</dbReference>
<feature type="compositionally biased region" description="Polar residues" evidence="1">
    <location>
        <begin position="1"/>
        <end position="15"/>
    </location>
</feature>
<name>A0A2B8BPA5_9PROT</name>
<evidence type="ECO:0000313" key="2">
    <source>
        <dbReference type="EMBL" id="PGH59252.1"/>
    </source>
</evidence>
<protein>
    <submittedName>
        <fullName evidence="2">Uncharacterized protein</fullName>
    </submittedName>
</protein>
<organism evidence="2 3">
    <name type="scientific">Azospirillum palustre</name>
    <dbReference type="NCBI Taxonomy" id="2044885"/>
    <lineage>
        <taxon>Bacteria</taxon>
        <taxon>Pseudomonadati</taxon>
        <taxon>Pseudomonadota</taxon>
        <taxon>Alphaproteobacteria</taxon>
        <taxon>Rhodospirillales</taxon>
        <taxon>Azospirillaceae</taxon>
        <taxon>Azospirillum</taxon>
    </lineage>
</organism>
<dbReference type="EMBL" id="PDKW01000036">
    <property type="protein sequence ID" value="PGH59252.1"/>
    <property type="molecule type" value="Genomic_DNA"/>
</dbReference>
<keyword evidence="3" id="KW-1185">Reference proteome</keyword>